<dbReference type="Proteomes" id="UP000684084">
    <property type="component" value="Unassembled WGS sequence"/>
</dbReference>
<dbReference type="InterPro" id="IPR052035">
    <property type="entry name" value="ZnF_BED_domain_contain"/>
</dbReference>
<dbReference type="VEuPathDB" id="FungiDB:RhiirFUN_016409"/>
<evidence type="ECO:0000256" key="4">
    <source>
        <dbReference type="ARBA" id="ARBA00022833"/>
    </source>
</evidence>
<dbReference type="GO" id="GO:0008270">
    <property type="term" value="F:zinc ion binding"/>
    <property type="evidence" value="ECO:0007669"/>
    <property type="project" value="UniProtKB-KW"/>
</dbReference>
<comment type="subcellular location">
    <subcellularLocation>
        <location evidence="1">Nucleus</location>
    </subcellularLocation>
</comment>
<dbReference type="VEuPathDB" id="FungiDB:RhiirFUN_001151"/>
<evidence type="ECO:0000256" key="6">
    <source>
        <dbReference type="SAM" id="MobiDB-lite"/>
    </source>
</evidence>
<dbReference type="Pfam" id="PF05699">
    <property type="entry name" value="Dimer_Tnp_hAT"/>
    <property type="match status" value="1"/>
</dbReference>
<accession>A0A916E3Q2</accession>
<evidence type="ECO:0000256" key="3">
    <source>
        <dbReference type="ARBA" id="ARBA00022771"/>
    </source>
</evidence>
<sequence>MAQHQSSITPFLISPPNVPPNEDSIQPVRKKKKISRKKTSWIWEHFIEGHTDNDEPAIICQVEKENGTKCNVKLKHDSSGISHLWSIHKMTNNGKQPDKQQKLNVTEKYSEAQQDRLRQFLVNWVIDDLQPFSVVNSPSFRIFCNELDTAFLIPEAKSVKAMIHQAYNFTYPRMIEQIGKEAKSVALTADLWTGRNHKGFLGITCSYLDADFILKEVILAIEYVRYPHTAEHIAECFENILKQWNIRHITTTITTDNGSNMKNSVELLNGISWIGCFAHTLQLVVGKGLYVAKTLILRVERLIDFFMTPKQSKRLEKIQKEHPSLANNEAGDEPIDASKTSKYLNAIADVSTRWYSSYLAWRHLTKLKGYIKGLVNHLELESDPDSRKDAKLLKNIMISDDEWSLILDLTEILSHFADATNYLGESKYCTYSSMNPTIIEIMKWVRPSSSNNGLTDINVDIINDAFGEVSELEKDREINTPVDTYDLLDQIKKILYGALIHYFNPTSSEALLAALLDPRFKNLHLFTQNQKQDAIDELQNRYSKMKLEQSTTSTTPPAQPRKKRSLFYAFTKSSTSTAENEVNEYLALDEIPFESDPYAWWNDRKEKFPVLSQLARKKLGIRVASTPSERLFSDVGNLLTVERTRMKPELFSRVMFLKRNGHHFSSIHPHLKK</sequence>
<evidence type="ECO:0000256" key="1">
    <source>
        <dbReference type="ARBA" id="ARBA00004123"/>
    </source>
</evidence>
<keyword evidence="4" id="KW-0862">Zinc</keyword>
<evidence type="ECO:0000256" key="5">
    <source>
        <dbReference type="ARBA" id="ARBA00023242"/>
    </source>
</evidence>
<comment type="caution">
    <text evidence="8">The sequence shown here is derived from an EMBL/GenBank/DDBJ whole genome shotgun (WGS) entry which is preliminary data.</text>
</comment>
<proteinExistence type="predicted"/>
<reference evidence="8" key="1">
    <citation type="submission" date="2020-05" db="EMBL/GenBank/DDBJ databases">
        <authorList>
            <person name="Rincon C."/>
            <person name="Sanders R I."/>
            <person name="Robbins C."/>
            <person name="Chaturvedi A."/>
        </authorList>
    </citation>
    <scope>NUCLEOTIDE SEQUENCE</scope>
    <source>
        <strain evidence="8">CHB12</strain>
    </source>
</reference>
<dbReference type="GO" id="GO:0005634">
    <property type="term" value="C:nucleus"/>
    <property type="evidence" value="ECO:0007669"/>
    <property type="project" value="UniProtKB-SubCell"/>
</dbReference>
<dbReference type="GO" id="GO:0046983">
    <property type="term" value="F:protein dimerization activity"/>
    <property type="evidence" value="ECO:0007669"/>
    <property type="project" value="InterPro"/>
</dbReference>
<dbReference type="EMBL" id="CAGKOT010000014">
    <property type="protein sequence ID" value="CAB5359829.1"/>
    <property type="molecule type" value="Genomic_DNA"/>
</dbReference>
<dbReference type="PANTHER" id="PTHR46481">
    <property type="entry name" value="ZINC FINGER BED DOMAIN-CONTAINING PROTEIN 4"/>
    <property type="match status" value="1"/>
</dbReference>
<feature type="region of interest" description="Disordered" evidence="6">
    <location>
        <begin position="1"/>
        <end position="31"/>
    </location>
</feature>
<dbReference type="PANTHER" id="PTHR46481:SF10">
    <property type="entry name" value="ZINC FINGER BED DOMAIN-CONTAINING PROTEIN 39"/>
    <property type="match status" value="1"/>
</dbReference>
<evidence type="ECO:0000259" key="7">
    <source>
        <dbReference type="Pfam" id="PF05699"/>
    </source>
</evidence>
<name>A0A916E3Q2_9GLOM</name>
<organism evidence="8 9">
    <name type="scientific">Rhizophagus irregularis</name>
    <dbReference type="NCBI Taxonomy" id="588596"/>
    <lineage>
        <taxon>Eukaryota</taxon>
        <taxon>Fungi</taxon>
        <taxon>Fungi incertae sedis</taxon>
        <taxon>Mucoromycota</taxon>
        <taxon>Glomeromycotina</taxon>
        <taxon>Glomeromycetes</taxon>
        <taxon>Glomerales</taxon>
        <taxon>Glomeraceae</taxon>
        <taxon>Rhizophagus</taxon>
    </lineage>
</organism>
<protein>
    <recommendedName>
        <fullName evidence="7">HAT C-terminal dimerisation domain-containing protein</fullName>
    </recommendedName>
</protein>
<dbReference type="OrthoDB" id="2368854at2759"/>
<evidence type="ECO:0000313" key="9">
    <source>
        <dbReference type="Proteomes" id="UP000684084"/>
    </source>
</evidence>
<evidence type="ECO:0000256" key="2">
    <source>
        <dbReference type="ARBA" id="ARBA00022723"/>
    </source>
</evidence>
<dbReference type="AlphaFoldDB" id="A0A916E3Q2"/>
<dbReference type="InterPro" id="IPR008906">
    <property type="entry name" value="HATC_C_dom"/>
</dbReference>
<keyword evidence="3" id="KW-0863">Zinc-finger</keyword>
<evidence type="ECO:0000313" key="8">
    <source>
        <dbReference type="EMBL" id="CAB5359829.1"/>
    </source>
</evidence>
<keyword evidence="5" id="KW-0539">Nucleus</keyword>
<gene>
    <name evidence="8" type="ORF">CHRIB12_LOCUS7909</name>
</gene>
<feature type="domain" description="HAT C-terminal dimerisation" evidence="7">
    <location>
        <begin position="581"/>
        <end position="660"/>
    </location>
</feature>
<keyword evidence="2" id="KW-0479">Metal-binding</keyword>